<sequence length="52" mass="5690">MPITNPNTLKQALANIRLESLSLSQDVKSLLNKALTDPTVTTTQVLELLRGK</sequence>
<keyword evidence="2" id="KW-1185">Reference proteome</keyword>
<organism evidence="1 2">
    <name type="scientific">Moritella yayanosii</name>
    <dbReference type="NCBI Taxonomy" id="69539"/>
    <lineage>
        <taxon>Bacteria</taxon>
        <taxon>Pseudomonadati</taxon>
        <taxon>Pseudomonadota</taxon>
        <taxon>Gammaproteobacteria</taxon>
        <taxon>Alteromonadales</taxon>
        <taxon>Moritellaceae</taxon>
        <taxon>Moritella</taxon>
    </lineage>
</organism>
<gene>
    <name evidence="1" type="ORF">MORIYA_1119</name>
</gene>
<dbReference type="KEGG" id="mya:MORIYA_1119"/>
<dbReference type="EMBL" id="LS483250">
    <property type="protein sequence ID" value="SQD77597.1"/>
    <property type="molecule type" value="Genomic_DNA"/>
</dbReference>
<protein>
    <submittedName>
        <fullName evidence="1">Uncharacterized protein</fullName>
    </submittedName>
</protein>
<evidence type="ECO:0000313" key="2">
    <source>
        <dbReference type="Proteomes" id="UP000250163"/>
    </source>
</evidence>
<name>A0A330LKK7_9GAMM</name>
<accession>A0A330LKK7</accession>
<reference evidence="2" key="1">
    <citation type="submission" date="2018-05" db="EMBL/GenBank/DDBJ databases">
        <authorList>
            <person name="Cea G.-C."/>
            <person name="William W."/>
        </authorList>
    </citation>
    <scope>NUCLEOTIDE SEQUENCE [LARGE SCALE GENOMIC DNA]</scope>
    <source>
        <strain evidence="2">DB21MT 5</strain>
    </source>
</reference>
<proteinExistence type="predicted"/>
<dbReference type="AlphaFoldDB" id="A0A330LKK7"/>
<dbReference type="RefSeq" id="WP_162629231.1">
    <property type="nucleotide sequence ID" value="NZ_LS483250.1"/>
</dbReference>
<evidence type="ECO:0000313" key="1">
    <source>
        <dbReference type="EMBL" id="SQD77597.1"/>
    </source>
</evidence>
<dbReference type="Proteomes" id="UP000250163">
    <property type="component" value="Chromosome MORIYA"/>
</dbReference>